<evidence type="ECO:0000256" key="1">
    <source>
        <dbReference type="SAM" id="MobiDB-lite"/>
    </source>
</evidence>
<evidence type="ECO:0000313" key="3">
    <source>
        <dbReference type="Proteomes" id="UP000281985"/>
    </source>
</evidence>
<proteinExistence type="predicted"/>
<gene>
    <name evidence="2" type="ORF">EAX61_00895</name>
</gene>
<dbReference type="Proteomes" id="UP000281985">
    <property type="component" value="Unassembled WGS sequence"/>
</dbReference>
<sequence length="376" mass="40406">MELYSPLHRSIKPLAIAVLGAIALISCSSSQTVYDEDGIYSNPASETEVVITDNSGVTSTGVAYKNYFEQKADALGQIPEEGAIFTDIESYTSTEGDLQDEEYYDDFSEGTGYRVGNAAWGEEVSDIVVNVYPSYAGGFWGGGFGFNQWGFNRFGWGGFGGGWGYYDPFFGPFYNGWGFGGFGYGFGAPWNPFCYGFNRPFYNRPFGNQHFNNGFGRGGNGIAYSRGRRNSASSAIAASRARLRESSRSRSVYSRDRGTVRPSSGNRGDARSSVRRSTNSARTSRPSYSRPASGARPSSPNTARSSTSRSRGNARPATRTSRSSTARSSSSSRPSYSRPSSSSRSSSARSSSSSRSSGSRSSSRSGGSSRRGGGIK</sequence>
<comment type="caution">
    <text evidence="2">The sequence shown here is derived from an EMBL/GenBank/DDBJ whole genome shotgun (WGS) entry which is preliminary data.</text>
</comment>
<dbReference type="OrthoDB" id="1443506at2"/>
<accession>A0A3M0GFV7</accession>
<evidence type="ECO:0000313" key="2">
    <source>
        <dbReference type="EMBL" id="RMB63971.1"/>
    </source>
</evidence>
<feature type="compositionally biased region" description="Low complexity" evidence="1">
    <location>
        <begin position="315"/>
        <end position="368"/>
    </location>
</feature>
<dbReference type="AlphaFoldDB" id="A0A3M0GFV7"/>
<dbReference type="RefSeq" id="WP_121915767.1">
    <property type="nucleotide sequence ID" value="NZ_REFV01000001.1"/>
</dbReference>
<name>A0A3M0GFV7_9FLAO</name>
<feature type="region of interest" description="Disordered" evidence="1">
    <location>
        <begin position="235"/>
        <end position="376"/>
    </location>
</feature>
<dbReference type="EMBL" id="REFV01000001">
    <property type="protein sequence ID" value="RMB63971.1"/>
    <property type="molecule type" value="Genomic_DNA"/>
</dbReference>
<protein>
    <recommendedName>
        <fullName evidence="4">Vitellogenin II</fullName>
    </recommendedName>
</protein>
<keyword evidence="3" id="KW-1185">Reference proteome</keyword>
<organism evidence="2 3">
    <name type="scientific">Dokdonia sinensis</name>
    <dbReference type="NCBI Taxonomy" id="2479847"/>
    <lineage>
        <taxon>Bacteria</taxon>
        <taxon>Pseudomonadati</taxon>
        <taxon>Bacteroidota</taxon>
        <taxon>Flavobacteriia</taxon>
        <taxon>Flavobacteriales</taxon>
        <taxon>Flavobacteriaceae</taxon>
        <taxon>Dokdonia</taxon>
    </lineage>
</organism>
<reference evidence="2 3" key="1">
    <citation type="submission" date="2018-10" db="EMBL/GenBank/DDBJ databases">
        <title>Dokdonia luteus sp. nov., isolated from sea water.</title>
        <authorList>
            <person name="Zhou L.Y."/>
            <person name="Du Z.J."/>
        </authorList>
    </citation>
    <scope>NUCLEOTIDE SEQUENCE [LARGE SCALE GENOMIC DNA]</scope>
    <source>
        <strain evidence="2 3">SH27</strain>
    </source>
</reference>
<feature type="compositionally biased region" description="Basic and acidic residues" evidence="1">
    <location>
        <begin position="242"/>
        <end position="259"/>
    </location>
</feature>
<feature type="compositionally biased region" description="Polar residues" evidence="1">
    <location>
        <begin position="301"/>
        <end position="311"/>
    </location>
</feature>
<feature type="compositionally biased region" description="Low complexity" evidence="1">
    <location>
        <begin position="284"/>
        <end position="300"/>
    </location>
</feature>
<evidence type="ECO:0008006" key="4">
    <source>
        <dbReference type="Google" id="ProtNLM"/>
    </source>
</evidence>